<comment type="similarity">
    <text evidence="1">Belongs to the bacterial solute-binding protein 5 family.</text>
</comment>
<feature type="domain" description="Solute-binding protein family 5" evidence="5">
    <location>
        <begin position="99"/>
        <end position="462"/>
    </location>
</feature>
<dbReference type="CDD" id="cd00995">
    <property type="entry name" value="PBP2_NikA_DppA_OppA_like"/>
    <property type="match status" value="1"/>
</dbReference>
<dbReference type="Gene3D" id="3.40.190.10">
    <property type="entry name" value="Periplasmic binding protein-like II"/>
    <property type="match status" value="1"/>
</dbReference>
<dbReference type="Gene3D" id="3.10.105.10">
    <property type="entry name" value="Dipeptide-binding Protein, Domain 3"/>
    <property type="match status" value="1"/>
</dbReference>
<evidence type="ECO:0000313" key="6">
    <source>
        <dbReference type="EMBL" id="MCM2374418.1"/>
    </source>
</evidence>
<dbReference type="RefSeq" id="WP_250932308.1">
    <property type="nucleotide sequence ID" value="NZ_JAMQBK010000084.1"/>
</dbReference>
<reference evidence="6 7" key="1">
    <citation type="journal article" date="2022" name="Syst. Appl. Microbiol.">
        <title>Rhodopirellula aestuarii sp. nov., a novel member of the genus Rhodopirellula isolated from brackish sediments collected in the Tagus River estuary, Portugal.</title>
        <authorList>
            <person name="Vitorino I.R."/>
            <person name="Klimek D."/>
            <person name="Calusinska M."/>
            <person name="Lobo-da-Cunha A."/>
            <person name="Vasconcelos V."/>
            <person name="Lage O.M."/>
        </authorList>
    </citation>
    <scope>NUCLEOTIDE SEQUENCE [LARGE SCALE GENOMIC DNA]</scope>
    <source>
        <strain evidence="6 7">ICT_H3.1</strain>
    </source>
</reference>
<evidence type="ECO:0000256" key="3">
    <source>
        <dbReference type="ARBA" id="ARBA00022729"/>
    </source>
</evidence>
<dbReference type="Pfam" id="PF00496">
    <property type="entry name" value="SBP_bac_5"/>
    <property type="match status" value="1"/>
</dbReference>
<dbReference type="PANTHER" id="PTHR30290:SF9">
    <property type="entry name" value="OLIGOPEPTIDE-BINDING PROTEIN APPA"/>
    <property type="match status" value="1"/>
</dbReference>
<gene>
    <name evidence="6" type="ORF">NB063_27685</name>
</gene>
<evidence type="ECO:0000256" key="1">
    <source>
        <dbReference type="ARBA" id="ARBA00005695"/>
    </source>
</evidence>
<dbReference type="Proteomes" id="UP001202961">
    <property type="component" value="Unassembled WGS sequence"/>
</dbReference>
<name>A0ABT0UBX7_9BACT</name>
<keyword evidence="3 4" id="KW-0732">Signal</keyword>
<dbReference type="InterPro" id="IPR039424">
    <property type="entry name" value="SBP_5"/>
</dbReference>
<accession>A0ABT0UBX7</accession>
<protein>
    <submittedName>
        <fullName evidence="6">ABC transporter substrate-binding protein</fullName>
    </submittedName>
</protein>
<dbReference type="PANTHER" id="PTHR30290">
    <property type="entry name" value="PERIPLASMIC BINDING COMPONENT OF ABC TRANSPORTER"/>
    <property type="match status" value="1"/>
</dbReference>
<keyword evidence="2" id="KW-0813">Transport</keyword>
<evidence type="ECO:0000259" key="5">
    <source>
        <dbReference type="Pfam" id="PF00496"/>
    </source>
</evidence>
<keyword evidence="7" id="KW-1185">Reference proteome</keyword>
<proteinExistence type="inferred from homology"/>
<evidence type="ECO:0000256" key="2">
    <source>
        <dbReference type="ARBA" id="ARBA00022448"/>
    </source>
</evidence>
<dbReference type="EMBL" id="JAMQBK010000084">
    <property type="protein sequence ID" value="MCM2374418.1"/>
    <property type="molecule type" value="Genomic_DNA"/>
</dbReference>
<dbReference type="SUPFAM" id="SSF53850">
    <property type="entry name" value="Periplasmic binding protein-like II"/>
    <property type="match status" value="1"/>
</dbReference>
<organism evidence="6 7">
    <name type="scientific">Aporhodopirellula aestuarii</name>
    <dbReference type="NCBI Taxonomy" id="2950107"/>
    <lineage>
        <taxon>Bacteria</taxon>
        <taxon>Pseudomonadati</taxon>
        <taxon>Planctomycetota</taxon>
        <taxon>Planctomycetia</taxon>
        <taxon>Pirellulales</taxon>
        <taxon>Pirellulaceae</taxon>
        <taxon>Aporhodopirellula</taxon>
    </lineage>
</organism>
<sequence>MILSPTSLACKLSVFTLLGLSIPASAVGQKAPRLVRPVELRRDDASVRASPHIVPGSHVKIYIPSLPYLYTSHAVNGALIKPSNNPEGWEYDMAVEHRQIDETTYEFDLRQDVKFQDGSPFNADAVIMNMDAFKLQPTLYSKIDQVFDYAEKIDDDTVRFHLTEEYGCFMNDLIWMQFYTKEYLQINGGWGGKTTCPNLSRPGPFGLGPYVLKEGYIEGDRATSKAVLEANPLHWDKEFPKVEKITVYTKLDSVEAKDMVLYQEGELDIALIAPEYKVETILSPFGKVVTSLSNDNIAIHTNLINGNPKLRETAIRRALNEALNQQYLLHFVFENEGVLSPTQASPFFPGVGEVAKTLRAYSEIEDPYQPAKQVRLRRILDGLRLKVLTQDRFLSMWRGIQTQLGKVGVTLDIVVADSESEIFGPLLQTNANQNEVSWDLLVWGNDDWFFNHPFTAFFVYRTNNAWSTVYPDPIMDGYIEEMFRVSVNDPEFVDVSRKIMQRAYDEAYMLFVPTPNKVFAVNKEVYYEPYRMACAPLWKIQVTDRHWSIRKGSYPKKLRGPVHLTRFPRTEESK</sequence>
<dbReference type="InterPro" id="IPR000914">
    <property type="entry name" value="SBP_5_dom"/>
</dbReference>
<feature type="chain" id="PRO_5047293157" evidence="4">
    <location>
        <begin position="27"/>
        <end position="574"/>
    </location>
</feature>
<comment type="caution">
    <text evidence="6">The sequence shown here is derived from an EMBL/GenBank/DDBJ whole genome shotgun (WGS) entry which is preliminary data.</text>
</comment>
<feature type="signal peptide" evidence="4">
    <location>
        <begin position="1"/>
        <end position="26"/>
    </location>
</feature>
<evidence type="ECO:0000256" key="4">
    <source>
        <dbReference type="SAM" id="SignalP"/>
    </source>
</evidence>
<evidence type="ECO:0000313" key="7">
    <source>
        <dbReference type="Proteomes" id="UP001202961"/>
    </source>
</evidence>